<dbReference type="Pfam" id="PF01171">
    <property type="entry name" value="ATP_bind_3"/>
    <property type="match status" value="1"/>
</dbReference>
<keyword evidence="3 6" id="KW-0547">Nucleotide-binding</keyword>
<dbReference type="InterPro" id="IPR012094">
    <property type="entry name" value="tRNA_Ile_lys_synt"/>
</dbReference>
<dbReference type="CDD" id="cd01992">
    <property type="entry name" value="TilS_N"/>
    <property type="match status" value="1"/>
</dbReference>
<keyword evidence="4 6" id="KW-0067">ATP-binding</keyword>
<evidence type="ECO:0000256" key="1">
    <source>
        <dbReference type="ARBA" id="ARBA00022598"/>
    </source>
</evidence>
<geneLocation type="chloroplast" evidence="8"/>
<dbReference type="PANTHER" id="PTHR43033:SF1">
    <property type="entry name" value="TRNA(ILE)-LYSIDINE SYNTHASE-RELATED"/>
    <property type="match status" value="1"/>
</dbReference>
<dbReference type="GO" id="GO:0009507">
    <property type="term" value="C:chloroplast"/>
    <property type="evidence" value="ECO:0007669"/>
    <property type="project" value="UniProtKB-SubCell"/>
</dbReference>
<keyword evidence="8" id="KW-0934">Plastid</keyword>
<protein>
    <recommendedName>
        <fullName evidence="6">tRNA(Ile)-lysidine synthase, chloroplastic</fullName>
        <ecNumber evidence="6">6.3.4.19</ecNumber>
    </recommendedName>
    <alternativeName>
        <fullName evidence="6">tRNA(Ile)-2-lysyl-cytidine synthase</fullName>
    </alternativeName>
    <alternativeName>
        <fullName evidence="6">tRNA(Ile)-lysidine synthetase</fullName>
    </alternativeName>
</protein>
<reference evidence="8" key="1">
    <citation type="journal article" date="2017" name="J. Phycol.">
        <title>Analysis of chloroplast genomes and a supermatrix inform reclassification of the Rhodomelaceae (Rhodophyta).</title>
        <authorList>
            <person name="Diaz-Tapia P."/>
            <person name="Maggs C.A."/>
            <person name="West J.A."/>
            <person name="Verbruggen H."/>
        </authorList>
    </citation>
    <scope>NUCLEOTIDE SEQUENCE</scope>
    <source>
        <strain evidence="8">PD745</strain>
    </source>
</reference>
<gene>
    <name evidence="6 8" type="primary">tilS</name>
</gene>
<evidence type="ECO:0000256" key="3">
    <source>
        <dbReference type="ARBA" id="ARBA00022741"/>
    </source>
</evidence>
<comment type="domain">
    <text evidence="6">The N-terminal region contains the highly conserved SGGXDS motif, predicted to be a P-loop motif involved in ATP binding.</text>
</comment>
<organism evidence="8">
    <name type="scientific">Chondria sp.</name>
    <name type="common">in: red algae</name>
    <dbReference type="NCBI Taxonomy" id="1982705"/>
    <lineage>
        <taxon>Eukaryota</taxon>
        <taxon>Rhodophyta</taxon>
        <taxon>Florideophyceae</taxon>
        <taxon>Rhodymeniophycidae</taxon>
        <taxon>Ceramiales</taxon>
        <taxon>Rhodomelaceae</taxon>
        <taxon>Chondrieae</taxon>
        <taxon>Chondria</taxon>
    </lineage>
</organism>
<evidence type="ECO:0000256" key="6">
    <source>
        <dbReference type="HAMAP-Rule" id="MF_01161"/>
    </source>
</evidence>
<dbReference type="SUPFAM" id="SSF52402">
    <property type="entry name" value="Adenine nucleotide alpha hydrolases-like"/>
    <property type="match status" value="1"/>
</dbReference>
<dbReference type="AlphaFoldDB" id="A0A1Z1MEB2"/>
<comment type="similarity">
    <text evidence="6">Belongs to the tRNA(Ile)-lysidine synthase family.</text>
</comment>
<comment type="subcellular location">
    <subcellularLocation>
        <location evidence="6">Plastid</location>
        <location evidence="6">Chloroplast</location>
    </subcellularLocation>
</comment>
<evidence type="ECO:0000256" key="4">
    <source>
        <dbReference type="ARBA" id="ARBA00022840"/>
    </source>
</evidence>
<dbReference type="InterPro" id="IPR011063">
    <property type="entry name" value="TilS/TtcA_N"/>
</dbReference>
<evidence type="ECO:0000259" key="7">
    <source>
        <dbReference type="Pfam" id="PF01171"/>
    </source>
</evidence>
<dbReference type="InterPro" id="IPR014729">
    <property type="entry name" value="Rossmann-like_a/b/a_fold"/>
</dbReference>
<keyword evidence="1 6" id="KW-0436">Ligase</keyword>
<dbReference type="GO" id="GO:0006400">
    <property type="term" value="P:tRNA modification"/>
    <property type="evidence" value="ECO:0007669"/>
    <property type="project" value="UniProtKB-UniRule"/>
</dbReference>
<comment type="catalytic activity">
    <reaction evidence="5 6">
        <text>cytidine(34) in tRNA(Ile2) + L-lysine + ATP = lysidine(34) in tRNA(Ile2) + AMP + diphosphate + H(+)</text>
        <dbReference type="Rhea" id="RHEA:43744"/>
        <dbReference type="Rhea" id="RHEA-COMP:10625"/>
        <dbReference type="Rhea" id="RHEA-COMP:10670"/>
        <dbReference type="ChEBI" id="CHEBI:15378"/>
        <dbReference type="ChEBI" id="CHEBI:30616"/>
        <dbReference type="ChEBI" id="CHEBI:32551"/>
        <dbReference type="ChEBI" id="CHEBI:33019"/>
        <dbReference type="ChEBI" id="CHEBI:82748"/>
        <dbReference type="ChEBI" id="CHEBI:83665"/>
        <dbReference type="ChEBI" id="CHEBI:456215"/>
        <dbReference type="EC" id="6.3.4.19"/>
    </reaction>
</comment>
<dbReference type="PANTHER" id="PTHR43033">
    <property type="entry name" value="TRNA(ILE)-LYSIDINE SYNTHASE-RELATED"/>
    <property type="match status" value="1"/>
</dbReference>
<dbReference type="EC" id="6.3.4.19" evidence="6"/>
<evidence type="ECO:0000256" key="2">
    <source>
        <dbReference type="ARBA" id="ARBA00022694"/>
    </source>
</evidence>
<dbReference type="NCBIfam" id="TIGR02432">
    <property type="entry name" value="lysidine_TilS_N"/>
    <property type="match status" value="1"/>
</dbReference>
<dbReference type="GO" id="GO:0005524">
    <property type="term" value="F:ATP binding"/>
    <property type="evidence" value="ECO:0007669"/>
    <property type="project" value="UniProtKB-UniRule"/>
</dbReference>
<feature type="binding site" evidence="6">
    <location>
        <begin position="8"/>
        <end position="13"/>
    </location>
    <ligand>
        <name>ATP</name>
        <dbReference type="ChEBI" id="CHEBI:30616"/>
    </ligand>
</feature>
<dbReference type="InterPro" id="IPR012795">
    <property type="entry name" value="tRNA_Ile_lys_synt_N"/>
</dbReference>
<sequence>MKLIVAISGGQDSIYLMKLVEQLRTTYKGLNKDNFDISYIYIDHQWRLDCSQHVKHIINFAKSIGRKIYVYQMNKIINSEKICRINRYHILYQHAIRYGSTIIITGHNQTDKLETFLHNFFRGQGIEGLTSLVGTTRVHNNIYLLRPLLEYKRETVYWACKRYCLPVWSDTTNYIYYLYRNRTRHELVPYLKKYFHLNIESNIINALQNYYNHSEYIKQNTIKLYLSNRHEKYMAIDYIKLQKQNFILQFKTLQLFCIHSTNINPDHEKIVKLLININQKVNYSYLKSQFKHLLLAINKRWIYIKF</sequence>
<dbReference type="Gene3D" id="3.40.50.620">
    <property type="entry name" value="HUPs"/>
    <property type="match status" value="1"/>
</dbReference>
<proteinExistence type="inferred from homology"/>
<accession>A0A1Z1MEB2</accession>
<keyword evidence="2 6" id="KW-0819">tRNA processing</keyword>
<feature type="domain" description="tRNA(Ile)-lysidine/2-thiocytidine synthase N-terminal" evidence="7">
    <location>
        <begin position="2"/>
        <end position="186"/>
    </location>
</feature>
<evidence type="ECO:0000256" key="5">
    <source>
        <dbReference type="ARBA" id="ARBA00048539"/>
    </source>
</evidence>
<evidence type="ECO:0000313" key="8">
    <source>
        <dbReference type="EMBL" id="ARW64094.1"/>
    </source>
</evidence>
<comment type="function">
    <text evidence="6">Ligates lysine onto the cytidine present at position 34 of the AUA codon-specific tRNA(Ile) that contains the anticodon CAU, in an ATP-dependent manner. Cytidine is converted to lysidine, thus changing the amino acid specificity of the tRNA from methionine to isoleucine.</text>
</comment>
<dbReference type="HAMAP" id="MF_01161">
    <property type="entry name" value="tRNA_Ile_lys_synt"/>
    <property type="match status" value="1"/>
</dbReference>
<name>A0A1Z1MEB2_9FLOR</name>
<dbReference type="EMBL" id="MF101431">
    <property type="protein sequence ID" value="ARW64094.1"/>
    <property type="molecule type" value="Genomic_DNA"/>
</dbReference>
<keyword evidence="8" id="KW-0150">Chloroplast</keyword>
<dbReference type="GO" id="GO:0032267">
    <property type="term" value="F:tRNA(Ile)-lysidine synthase activity"/>
    <property type="evidence" value="ECO:0007669"/>
    <property type="project" value="UniProtKB-EC"/>
</dbReference>